<dbReference type="AlphaFoldDB" id="A0A518HEL6"/>
<dbReference type="InterPro" id="IPR015797">
    <property type="entry name" value="NUDIX_hydrolase-like_dom_sf"/>
</dbReference>
<dbReference type="PANTHER" id="PTHR11839:SF18">
    <property type="entry name" value="NUDIX HYDROLASE DOMAIN-CONTAINING PROTEIN"/>
    <property type="match status" value="1"/>
</dbReference>
<evidence type="ECO:0000256" key="6">
    <source>
        <dbReference type="ARBA" id="ARBA00032162"/>
    </source>
</evidence>
<comment type="catalytic activity">
    <reaction evidence="1">
        <text>GDP-alpha-D-mannose + H2O = alpha-D-mannose 1-phosphate + GMP + 2 H(+)</text>
        <dbReference type="Rhea" id="RHEA:27978"/>
        <dbReference type="ChEBI" id="CHEBI:15377"/>
        <dbReference type="ChEBI" id="CHEBI:15378"/>
        <dbReference type="ChEBI" id="CHEBI:57527"/>
        <dbReference type="ChEBI" id="CHEBI:58115"/>
        <dbReference type="ChEBI" id="CHEBI:58409"/>
    </reaction>
</comment>
<feature type="domain" description="Nudix hydrolase" evidence="8">
    <location>
        <begin position="43"/>
        <end position="171"/>
    </location>
</feature>
<protein>
    <recommendedName>
        <fullName evidence="4">GDP-mannose pyrophosphatase</fullName>
    </recommendedName>
    <alternativeName>
        <fullName evidence="6">GDP-mannose hydrolase</fullName>
    </alternativeName>
    <alternativeName>
        <fullName evidence="7">GDPMK</fullName>
    </alternativeName>
</protein>
<dbReference type="Gene3D" id="3.90.79.10">
    <property type="entry name" value="Nucleoside Triphosphate Pyrophosphohydrolase"/>
    <property type="match status" value="1"/>
</dbReference>
<keyword evidence="9" id="KW-0614">Plasmid</keyword>
<evidence type="ECO:0000313" key="9">
    <source>
        <dbReference type="EMBL" id="QDV39284.1"/>
    </source>
</evidence>
<evidence type="ECO:0000259" key="8">
    <source>
        <dbReference type="PROSITE" id="PS51462"/>
    </source>
</evidence>
<comment type="similarity">
    <text evidence="3">Belongs to the Nudix hydrolase family. NudK subfamily.</text>
</comment>
<evidence type="ECO:0000256" key="3">
    <source>
        <dbReference type="ARBA" id="ARBA00007275"/>
    </source>
</evidence>
<sequence>MPRQHGPWTIHESNRVYRNPFIEVVEDRVTRPDGQPSIYGTVAMKPGVAVLPVDEDGTAYLTREFRYAIGRDSIEVAGGGIEDGESPLDAARREAREELGVEASEWVDLGTIDPFTAVVRSPSHLFVARGLSLTPTDRDGTEVIEVVKVPFDDAVRKVMDSTITHGPSCVLILKAARVLGR</sequence>
<dbReference type="GO" id="GO:0016787">
    <property type="term" value="F:hydrolase activity"/>
    <property type="evidence" value="ECO:0007669"/>
    <property type="project" value="UniProtKB-KW"/>
</dbReference>
<evidence type="ECO:0000256" key="7">
    <source>
        <dbReference type="ARBA" id="ARBA00032272"/>
    </source>
</evidence>
<accession>A0A518HEL6</accession>
<keyword evidence="5 9" id="KW-0378">Hydrolase</keyword>
<dbReference type="PANTHER" id="PTHR11839">
    <property type="entry name" value="UDP/ADP-SUGAR PYROPHOSPHATASE"/>
    <property type="match status" value="1"/>
</dbReference>
<comment type="cofactor">
    <cofactor evidence="2">
        <name>Mg(2+)</name>
        <dbReference type="ChEBI" id="CHEBI:18420"/>
    </cofactor>
</comment>
<dbReference type="Pfam" id="PF00293">
    <property type="entry name" value="NUDIX"/>
    <property type="match status" value="1"/>
</dbReference>
<dbReference type="GO" id="GO:0019693">
    <property type="term" value="P:ribose phosphate metabolic process"/>
    <property type="evidence" value="ECO:0007669"/>
    <property type="project" value="TreeGrafter"/>
</dbReference>
<dbReference type="PROSITE" id="PS00893">
    <property type="entry name" value="NUDIX_BOX"/>
    <property type="match status" value="1"/>
</dbReference>
<dbReference type="InterPro" id="IPR020084">
    <property type="entry name" value="NUDIX_hydrolase_CS"/>
</dbReference>
<dbReference type="SUPFAM" id="SSF55811">
    <property type="entry name" value="Nudix"/>
    <property type="match status" value="1"/>
</dbReference>
<dbReference type="Proteomes" id="UP000317835">
    <property type="component" value="Plasmid pElP_1"/>
</dbReference>
<geneLocation type="plasmid" evidence="10">
    <name>pelp_1</name>
</geneLocation>
<evidence type="ECO:0000256" key="2">
    <source>
        <dbReference type="ARBA" id="ARBA00001946"/>
    </source>
</evidence>
<evidence type="ECO:0000256" key="4">
    <source>
        <dbReference type="ARBA" id="ARBA00016377"/>
    </source>
</evidence>
<evidence type="ECO:0000313" key="10">
    <source>
        <dbReference type="Proteomes" id="UP000317835"/>
    </source>
</evidence>
<dbReference type="KEGG" id="tpla:ElP_72480"/>
<evidence type="ECO:0000256" key="5">
    <source>
        <dbReference type="ARBA" id="ARBA00022801"/>
    </source>
</evidence>
<evidence type="ECO:0000256" key="1">
    <source>
        <dbReference type="ARBA" id="ARBA00000847"/>
    </source>
</evidence>
<name>A0A518HEL6_9BACT</name>
<dbReference type="InterPro" id="IPR000086">
    <property type="entry name" value="NUDIX_hydrolase_dom"/>
</dbReference>
<dbReference type="OrthoDB" id="9806150at2"/>
<keyword evidence="10" id="KW-1185">Reference proteome</keyword>
<gene>
    <name evidence="9" type="primary">nudF</name>
    <name evidence="9" type="ORF">ElP_72480</name>
</gene>
<dbReference type="RefSeq" id="WP_145279517.1">
    <property type="nucleotide sequence ID" value="NZ_CP036427.1"/>
</dbReference>
<proteinExistence type="inferred from homology"/>
<dbReference type="PROSITE" id="PS51462">
    <property type="entry name" value="NUDIX"/>
    <property type="match status" value="1"/>
</dbReference>
<dbReference type="EMBL" id="CP036427">
    <property type="protein sequence ID" value="QDV39284.1"/>
    <property type="molecule type" value="Genomic_DNA"/>
</dbReference>
<dbReference type="GO" id="GO:0006753">
    <property type="term" value="P:nucleoside phosphate metabolic process"/>
    <property type="evidence" value="ECO:0007669"/>
    <property type="project" value="TreeGrafter"/>
</dbReference>
<reference evidence="9 10" key="1">
    <citation type="submission" date="2019-02" db="EMBL/GenBank/DDBJ databases">
        <title>Deep-cultivation of Planctomycetes and their phenomic and genomic characterization uncovers novel biology.</title>
        <authorList>
            <person name="Wiegand S."/>
            <person name="Jogler M."/>
            <person name="Boedeker C."/>
            <person name="Pinto D."/>
            <person name="Vollmers J."/>
            <person name="Rivas-Marin E."/>
            <person name="Kohn T."/>
            <person name="Peeters S.H."/>
            <person name="Heuer A."/>
            <person name="Rast P."/>
            <person name="Oberbeckmann S."/>
            <person name="Bunk B."/>
            <person name="Jeske O."/>
            <person name="Meyerdierks A."/>
            <person name="Storesund J.E."/>
            <person name="Kallscheuer N."/>
            <person name="Luecker S."/>
            <person name="Lage O.M."/>
            <person name="Pohl T."/>
            <person name="Merkel B.J."/>
            <person name="Hornburger P."/>
            <person name="Mueller R.-W."/>
            <person name="Bruemmer F."/>
            <person name="Labrenz M."/>
            <person name="Spormann A.M."/>
            <person name="Op den Camp H."/>
            <person name="Overmann J."/>
            <person name="Amann R."/>
            <person name="Jetten M.S.M."/>
            <person name="Mascher T."/>
            <person name="Medema M.H."/>
            <person name="Devos D.P."/>
            <person name="Kaster A.-K."/>
            <person name="Ovreas L."/>
            <person name="Rohde M."/>
            <person name="Galperin M.Y."/>
            <person name="Jogler C."/>
        </authorList>
    </citation>
    <scope>NUCLEOTIDE SEQUENCE [LARGE SCALE GENOMIC DNA]</scope>
    <source>
        <strain evidence="9 10">ElP</strain>
        <plasmid evidence="10">pelp_1</plasmid>
    </source>
</reference>
<organism evidence="9 10">
    <name type="scientific">Tautonia plasticadhaerens</name>
    <dbReference type="NCBI Taxonomy" id="2527974"/>
    <lineage>
        <taxon>Bacteria</taxon>
        <taxon>Pseudomonadati</taxon>
        <taxon>Planctomycetota</taxon>
        <taxon>Planctomycetia</taxon>
        <taxon>Isosphaerales</taxon>
        <taxon>Isosphaeraceae</taxon>
        <taxon>Tautonia</taxon>
    </lineage>
</organism>